<comment type="caution">
    <text evidence="1">The sequence shown here is derived from an EMBL/GenBank/DDBJ whole genome shotgun (WGS) entry which is preliminary data.</text>
</comment>
<dbReference type="AlphaFoldDB" id="A0A328D2P7"/>
<dbReference type="Proteomes" id="UP000249390">
    <property type="component" value="Unassembled WGS sequence"/>
</dbReference>
<accession>A0A328D2P7</accession>
<gene>
    <name evidence="1" type="ORF">DM860_002659</name>
</gene>
<reference evidence="1 2" key="1">
    <citation type="submission" date="2018-06" db="EMBL/GenBank/DDBJ databases">
        <title>The Genome of Cuscuta australis (Dodder) Provides Insight into the Evolution of Plant Parasitism.</title>
        <authorList>
            <person name="Liu H."/>
        </authorList>
    </citation>
    <scope>NUCLEOTIDE SEQUENCE [LARGE SCALE GENOMIC DNA]</scope>
    <source>
        <strain evidence="2">cv. Yunnan</strain>
        <tissue evidence="1">Vines</tissue>
    </source>
</reference>
<name>A0A328D2P7_9ASTE</name>
<evidence type="ECO:0000313" key="2">
    <source>
        <dbReference type="Proteomes" id="UP000249390"/>
    </source>
</evidence>
<sequence>MGHNNKNNVRKNQNQNITIFVFDGTPISEGKTCKIDGINNDKHQSACLLSSIEIVQTSASSSTDVSVTLNSLDAIATEDNSLDICEQTRLNPTKTSCSCYCFEGHWTGLAAAQLLLTFADYLRWKLESKWHCGATRLGSKGLFSMLKQCHDFGRP</sequence>
<protein>
    <submittedName>
        <fullName evidence="1">Uncharacterized protein</fullName>
    </submittedName>
</protein>
<dbReference type="EMBL" id="NQVE01000209">
    <property type="protein sequence ID" value="RAL38681.1"/>
    <property type="molecule type" value="Genomic_DNA"/>
</dbReference>
<organism evidence="1 2">
    <name type="scientific">Cuscuta australis</name>
    <dbReference type="NCBI Taxonomy" id="267555"/>
    <lineage>
        <taxon>Eukaryota</taxon>
        <taxon>Viridiplantae</taxon>
        <taxon>Streptophyta</taxon>
        <taxon>Embryophyta</taxon>
        <taxon>Tracheophyta</taxon>
        <taxon>Spermatophyta</taxon>
        <taxon>Magnoliopsida</taxon>
        <taxon>eudicotyledons</taxon>
        <taxon>Gunneridae</taxon>
        <taxon>Pentapetalae</taxon>
        <taxon>asterids</taxon>
        <taxon>lamiids</taxon>
        <taxon>Solanales</taxon>
        <taxon>Convolvulaceae</taxon>
        <taxon>Cuscuteae</taxon>
        <taxon>Cuscuta</taxon>
        <taxon>Cuscuta subgen. Grammica</taxon>
        <taxon>Cuscuta sect. Cleistogrammica</taxon>
    </lineage>
</organism>
<evidence type="ECO:0000313" key="1">
    <source>
        <dbReference type="EMBL" id="RAL38681.1"/>
    </source>
</evidence>
<keyword evidence="2" id="KW-1185">Reference proteome</keyword>
<proteinExistence type="predicted"/>